<comment type="caution">
    <text evidence="2">The sequence shown here is derived from an EMBL/GenBank/DDBJ whole genome shotgun (WGS) entry which is preliminary data.</text>
</comment>
<reference evidence="2" key="1">
    <citation type="submission" date="2021-06" db="EMBL/GenBank/DDBJ databases">
        <authorList>
            <person name="Criscuolo A."/>
        </authorList>
    </citation>
    <scope>NUCLEOTIDE SEQUENCE</scope>
    <source>
        <strain evidence="2">CIP111803</strain>
    </source>
</reference>
<organism evidence="2 3">
    <name type="scientific">Leucobacter soli</name>
    <dbReference type="NCBI Taxonomy" id="2812850"/>
    <lineage>
        <taxon>Bacteria</taxon>
        <taxon>Bacillati</taxon>
        <taxon>Actinomycetota</taxon>
        <taxon>Actinomycetes</taxon>
        <taxon>Micrococcales</taxon>
        <taxon>Microbacteriaceae</taxon>
        <taxon>Leucobacter</taxon>
    </lineage>
</organism>
<evidence type="ECO:0008006" key="4">
    <source>
        <dbReference type="Google" id="ProtNLM"/>
    </source>
</evidence>
<feature type="compositionally biased region" description="Low complexity" evidence="1">
    <location>
        <begin position="472"/>
        <end position="486"/>
    </location>
</feature>
<name>A0A916JU59_9MICO</name>
<gene>
    <name evidence="2" type="ORF">LEUCIP111803_00454</name>
</gene>
<dbReference type="Pfam" id="PF10103">
    <property type="entry name" value="Zincin_2"/>
    <property type="match status" value="1"/>
</dbReference>
<dbReference type="NCBIfam" id="TIGR03624">
    <property type="entry name" value="putative hydrolase"/>
    <property type="match status" value="1"/>
</dbReference>
<dbReference type="RefSeq" id="WP_218114104.1">
    <property type="nucleotide sequence ID" value="NZ_CAJVAP010000004.1"/>
</dbReference>
<evidence type="ECO:0000256" key="1">
    <source>
        <dbReference type="SAM" id="MobiDB-lite"/>
    </source>
</evidence>
<dbReference type="PANTHER" id="PTHR39420:SF2">
    <property type="entry name" value="HYDROLASE"/>
    <property type="match status" value="1"/>
</dbReference>
<dbReference type="Proteomes" id="UP000693892">
    <property type="component" value="Unassembled WGS sequence"/>
</dbReference>
<dbReference type="EMBL" id="CAJVAP010000004">
    <property type="protein sequence ID" value="CAG7601364.1"/>
    <property type="molecule type" value="Genomic_DNA"/>
</dbReference>
<feature type="region of interest" description="Disordered" evidence="1">
    <location>
        <begin position="446"/>
        <end position="486"/>
    </location>
</feature>
<protein>
    <recommendedName>
        <fullName evidence="4">Hydrolase</fullName>
    </recommendedName>
</protein>
<dbReference type="InterPro" id="IPR018766">
    <property type="entry name" value="Zinicin_2"/>
</dbReference>
<dbReference type="PANTHER" id="PTHR39420">
    <property type="match status" value="1"/>
</dbReference>
<keyword evidence="3" id="KW-1185">Reference proteome</keyword>
<evidence type="ECO:0000313" key="3">
    <source>
        <dbReference type="Proteomes" id="UP000693892"/>
    </source>
</evidence>
<sequence>MSQNDDDAAASDDAMNELQRMLQEFLSGGGAASGTGFDPAAFAKAAGLPGDQSALQGLFATLQQAMQNPSEGIDWSTTRRTAIDVASEGGTAADPAPVLRAFPVATLWLDEVTEVGQSPDAPRAISRIEWVQQTVDTWISLAEPVAESISRALMDALEGQLPEELSGALGGFGPVLRSVGGALFAMQLGQVVGKLSREVAAGGDVGIPLFSGPGREGGALIPSGVAAFAEGLEQDSEAVTLYLAVRELAHARLFRHTKWLRLHLITAITDYAQGMRIDTGRIEELARDLDPSDTAAMQDLLSSGALIPPKTPEQEAAHARLETMLALIDGWVDAVTADAVTRLPGADAIGEMVRRRRATGGPAEHAFSTLVGLELRPRRLREAAAVWRLVAERGGVSRRDGLWAHPDLLPTAEELDHPARLLERLGLSGTEPRGAEPDEFDRELARLLSGELPPAGEGEGSRGAEPGENGSDDGAPGAPGDGPAPV</sequence>
<dbReference type="AlphaFoldDB" id="A0A916JU59"/>
<proteinExistence type="predicted"/>
<accession>A0A916JU59</accession>
<evidence type="ECO:0000313" key="2">
    <source>
        <dbReference type="EMBL" id="CAG7601364.1"/>
    </source>
</evidence>